<feature type="transmembrane region" description="Helical" evidence="7">
    <location>
        <begin position="104"/>
        <end position="127"/>
    </location>
</feature>
<dbReference type="EMBL" id="KL142377">
    <property type="protein sequence ID" value="KDR77360.1"/>
    <property type="molecule type" value="Genomic_DNA"/>
</dbReference>
<feature type="transmembrane region" description="Helical" evidence="7">
    <location>
        <begin position="232"/>
        <end position="257"/>
    </location>
</feature>
<comment type="similarity">
    <text evidence="2">Belongs to the CCC1 family.</text>
</comment>
<evidence type="ECO:0000313" key="9">
    <source>
        <dbReference type="Proteomes" id="UP000027222"/>
    </source>
</evidence>
<dbReference type="CDD" id="cd02435">
    <property type="entry name" value="CCC1"/>
    <property type="match status" value="1"/>
</dbReference>
<dbReference type="STRING" id="685588.A0A067T2F3"/>
<dbReference type="GO" id="GO:0005384">
    <property type="term" value="F:manganese ion transmembrane transporter activity"/>
    <property type="evidence" value="ECO:0007669"/>
    <property type="project" value="InterPro"/>
</dbReference>
<evidence type="ECO:0000256" key="2">
    <source>
        <dbReference type="ARBA" id="ARBA00007049"/>
    </source>
</evidence>
<feature type="region of interest" description="Disordered" evidence="6">
    <location>
        <begin position="1"/>
        <end position="28"/>
    </location>
</feature>
<dbReference type="HOGENOM" id="CLU_038957_0_1_1"/>
<protein>
    <recommendedName>
        <fullName evidence="10">DUF125-domain-containing protein</fullName>
    </recommendedName>
</protein>
<keyword evidence="9" id="KW-1185">Reference proteome</keyword>
<evidence type="ECO:0000256" key="1">
    <source>
        <dbReference type="ARBA" id="ARBA00004127"/>
    </source>
</evidence>
<evidence type="ECO:0000256" key="6">
    <source>
        <dbReference type="SAM" id="MobiDB-lite"/>
    </source>
</evidence>
<comment type="subcellular location">
    <subcellularLocation>
        <location evidence="1">Endomembrane system</location>
        <topology evidence="1">Multi-pass membrane protein</topology>
    </subcellularLocation>
</comment>
<evidence type="ECO:0000256" key="7">
    <source>
        <dbReference type="SAM" id="Phobius"/>
    </source>
</evidence>
<dbReference type="GO" id="GO:0030026">
    <property type="term" value="P:intracellular manganese ion homeostasis"/>
    <property type="evidence" value="ECO:0007669"/>
    <property type="project" value="InterPro"/>
</dbReference>
<dbReference type="InterPro" id="IPR008217">
    <property type="entry name" value="Ccc1_fam"/>
</dbReference>
<keyword evidence="3 7" id="KW-0812">Transmembrane</keyword>
<evidence type="ECO:0000256" key="3">
    <source>
        <dbReference type="ARBA" id="ARBA00022692"/>
    </source>
</evidence>
<evidence type="ECO:0000313" key="8">
    <source>
        <dbReference type="EMBL" id="KDR77360.1"/>
    </source>
</evidence>
<dbReference type="PANTHER" id="PTHR31851">
    <property type="entry name" value="FE(2+)/MN(2+) TRANSPORTER PCL1"/>
    <property type="match status" value="1"/>
</dbReference>
<gene>
    <name evidence="8" type="ORF">GALMADRAFT_120583</name>
</gene>
<evidence type="ECO:0000256" key="5">
    <source>
        <dbReference type="ARBA" id="ARBA00023136"/>
    </source>
</evidence>
<feature type="transmembrane region" description="Helical" evidence="7">
    <location>
        <begin position="293"/>
        <end position="317"/>
    </location>
</feature>
<feature type="compositionally biased region" description="Polar residues" evidence="6">
    <location>
        <begin position="1"/>
        <end position="10"/>
    </location>
</feature>
<keyword evidence="5 7" id="KW-0472">Membrane</keyword>
<proteinExistence type="inferred from homology"/>
<sequence length="325" mass="34252">MPSSIATPTAPSVALPTRQDASVKAKRPPVWPIEAAESGVEPPHSAKCARNGRADGICCKELIHDERTLIDPDVVRDVVIGLSDGLTVPFALTAGLSSLGESKLVVLGGIAELIAGAISMGIGGFLASQAERDHYRYQRHQTAQRVHHSCAGEMEREVSEVLGPVGVDDKTCHAVAKCLREVEGDDMDSAYFNGGAVADPENAKLRWSKEIGLTAFLLKFGQGLEEIPNKRMYVSAFTIGMGYLLGGIIPLIPYFFIPKAHVALIYSSIITGLVLLVFGAIKARITGAAQNPAGYVWGAFSTLMVGGLAAAAAFGIVRALEGGAD</sequence>
<name>A0A067T2F3_GALM3</name>
<organism evidence="8 9">
    <name type="scientific">Galerina marginata (strain CBS 339.88)</name>
    <dbReference type="NCBI Taxonomy" id="685588"/>
    <lineage>
        <taxon>Eukaryota</taxon>
        <taxon>Fungi</taxon>
        <taxon>Dikarya</taxon>
        <taxon>Basidiomycota</taxon>
        <taxon>Agaricomycotina</taxon>
        <taxon>Agaricomycetes</taxon>
        <taxon>Agaricomycetidae</taxon>
        <taxon>Agaricales</taxon>
        <taxon>Agaricineae</taxon>
        <taxon>Strophariaceae</taxon>
        <taxon>Galerina</taxon>
    </lineage>
</organism>
<keyword evidence="4 7" id="KW-1133">Transmembrane helix</keyword>
<accession>A0A067T2F3</accession>
<dbReference type="AlphaFoldDB" id="A0A067T2F3"/>
<feature type="transmembrane region" description="Helical" evidence="7">
    <location>
        <begin position="263"/>
        <end position="281"/>
    </location>
</feature>
<dbReference type="Proteomes" id="UP000027222">
    <property type="component" value="Unassembled WGS sequence"/>
</dbReference>
<evidence type="ECO:0000256" key="4">
    <source>
        <dbReference type="ARBA" id="ARBA00022989"/>
    </source>
</evidence>
<dbReference type="Pfam" id="PF01988">
    <property type="entry name" value="VIT1"/>
    <property type="match status" value="1"/>
</dbReference>
<reference evidence="9" key="1">
    <citation type="journal article" date="2014" name="Proc. Natl. Acad. Sci. U.S.A.">
        <title>Extensive sampling of basidiomycete genomes demonstrates inadequacy of the white-rot/brown-rot paradigm for wood decay fungi.</title>
        <authorList>
            <person name="Riley R."/>
            <person name="Salamov A.A."/>
            <person name="Brown D.W."/>
            <person name="Nagy L.G."/>
            <person name="Floudas D."/>
            <person name="Held B.W."/>
            <person name="Levasseur A."/>
            <person name="Lombard V."/>
            <person name="Morin E."/>
            <person name="Otillar R."/>
            <person name="Lindquist E.A."/>
            <person name="Sun H."/>
            <person name="LaButti K.M."/>
            <person name="Schmutz J."/>
            <person name="Jabbour D."/>
            <person name="Luo H."/>
            <person name="Baker S.E."/>
            <person name="Pisabarro A.G."/>
            <person name="Walton J.D."/>
            <person name="Blanchette R.A."/>
            <person name="Henrissat B."/>
            <person name="Martin F."/>
            <person name="Cullen D."/>
            <person name="Hibbett D.S."/>
            <person name="Grigoriev I.V."/>
        </authorList>
    </citation>
    <scope>NUCLEOTIDE SEQUENCE [LARGE SCALE GENOMIC DNA]</scope>
    <source>
        <strain evidence="9">CBS 339.88</strain>
    </source>
</reference>
<evidence type="ECO:0008006" key="10">
    <source>
        <dbReference type="Google" id="ProtNLM"/>
    </source>
</evidence>
<dbReference type="OrthoDB" id="73465at2759"/>
<dbReference type="GO" id="GO:0012505">
    <property type="term" value="C:endomembrane system"/>
    <property type="evidence" value="ECO:0007669"/>
    <property type="project" value="UniProtKB-SubCell"/>
</dbReference>